<feature type="region of interest" description="Disordered" evidence="1">
    <location>
        <begin position="337"/>
        <end position="365"/>
    </location>
</feature>
<comment type="caution">
    <text evidence="2">The sequence shown here is derived from an EMBL/GenBank/DDBJ whole genome shotgun (WGS) entry which is preliminary data.</text>
</comment>
<reference evidence="3" key="1">
    <citation type="journal article" date="2023" name="Commun. Biol.">
        <title>Genome analysis of Parmales, the sister group of diatoms, reveals the evolutionary specialization of diatoms from phago-mixotrophs to photoautotrophs.</title>
        <authorList>
            <person name="Ban H."/>
            <person name="Sato S."/>
            <person name="Yoshikawa S."/>
            <person name="Yamada K."/>
            <person name="Nakamura Y."/>
            <person name="Ichinomiya M."/>
            <person name="Sato N."/>
            <person name="Blanc-Mathieu R."/>
            <person name="Endo H."/>
            <person name="Kuwata A."/>
            <person name="Ogata H."/>
        </authorList>
    </citation>
    <scope>NUCLEOTIDE SEQUENCE [LARGE SCALE GENOMIC DNA]</scope>
</reference>
<proteinExistence type="predicted"/>
<dbReference type="EMBL" id="BRYA01000498">
    <property type="protein sequence ID" value="GMI19633.1"/>
    <property type="molecule type" value="Genomic_DNA"/>
</dbReference>
<name>A0A9W7L0M7_9STRA</name>
<feature type="compositionally biased region" description="Acidic residues" evidence="1">
    <location>
        <begin position="348"/>
        <end position="362"/>
    </location>
</feature>
<dbReference type="OrthoDB" id="10539916at2759"/>
<feature type="compositionally biased region" description="Acidic residues" evidence="1">
    <location>
        <begin position="90"/>
        <end position="106"/>
    </location>
</feature>
<feature type="compositionally biased region" description="Basic and acidic residues" evidence="1">
    <location>
        <begin position="337"/>
        <end position="347"/>
    </location>
</feature>
<evidence type="ECO:0000313" key="2">
    <source>
        <dbReference type="EMBL" id="GMI19633.1"/>
    </source>
</evidence>
<gene>
    <name evidence="2" type="ORF">TrCOL_g989</name>
</gene>
<accession>A0A9W7L0M7</accession>
<dbReference type="Proteomes" id="UP001165065">
    <property type="component" value="Unassembled WGS sequence"/>
</dbReference>
<feature type="region of interest" description="Disordered" evidence="1">
    <location>
        <begin position="90"/>
        <end position="132"/>
    </location>
</feature>
<sequence>MIRVQTSSPLDAILAAEVMEAVALSLLGTKGRRQDDGEGGFAKVMPTIVDRDIYSKTWGGMEEDKERGKVRGLRPWGQLAECVTCMVENEEDTDDGGGGFEIEDGGEGGKEVKDGDVGTCKQEEDKEEGDEGEVKFTYLSALKAAAAVCYVGGGGQQQNNLASSSSPPEGDRELLRRLGTFVRREVEGGKVDPSGLVDVAVGWGRVEEGMGQGFQGVKNAVMDRVKKEGVGEFLEGLGGKEIRMWMEGMGEKEIRKEGEVAGEVKEKLLAILREELEGVGGREGEGEQGGEEEEGNSGLKEIVVEEKAKEVLSDGATVVVDADMIIMEAAREAEAEAKAEERRRAEEEGGEEGEGGEGEIGGDENNVIEKLEIIDEIVKKGKGAGGGGGEGGGGGQKTEEEVVLGMVGEAGSVPPRAPMWVTRLDPTLCRVAPQDVARVAYLLTRAKRGGGEGLEVVVAWMYRVGEEGMRGMSGEELSMLAYAIARGGGRKVYGRTTRERLEGEEVRTVLGWIAKWALVRVGVAPGDVGVEWRRPTDGPDGMGPPYLARLMWALAFCSPGNGSDELARLSQACLEVAGARLNNFSSEELGKVAWAYGKLGRIEESPHISHTLATVGRIYAAIEGTLRRGEGEGTKRRREVFDKLARLAFAIVEEEEAWGGMIPADKANFAWAMSELGVGRVGGGAWMNITQKEVEELDGALNSKLLSGLTTMGWFKGGGDSELLLTLLQGIESKIPSFNVRDIRRTIWSVSKMRREVGGVKGEKVAAVCREILMKLADETRTMCGNLPAADIRIILQSFVMMGFRCDEMVEAMETEVTRRLGILGQGNNEVLGETECLGILRKEEGKGVEEVRKRMERMEGGGGGVRIERILEDSEDSSSFELGRCKELIASYRRLEFGEEHKNDIFGARTPIQQRFQKKRG</sequence>
<protein>
    <submittedName>
        <fullName evidence="2">Uncharacterized protein</fullName>
    </submittedName>
</protein>
<keyword evidence="3" id="KW-1185">Reference proteome</keyword>
<organism evidence="2 3">
    <name type="scientific">Triparma columacea</name>
    <dbReference type="NCBI Taxonomy" id="722753"/>
    <lineage>
        <taxon>Eukaryota</taxon>
        <taxon>Sar</taxon>
        <taxon>Stramenopiles</taxon>
        <taxon>Ochrophyta</taxon>
        <taxon>Bolidophyceae</taxon>
        <taxon>Parmales</taxon>
        <taxon>Triparmaceae</taxon>
        <taxon>Triparma</taxon>
    </lineage>
</organism>
<evidence type="ECO:0000256" key="1">
    <source>
        <dbReference type="SAM" id="MobiDB-lite"/>
    </source>
</evidence>
<evidence type="ECO:0000313" key="3">
    <source>
        <dbReference type="Proteomes" id="UP001165065"/>
    </source>
</evidence>
<dbReference type="AlphaFoldDB" id="A0A9W7L0M7"/>
<feature type="compositionally biased region" description="Basic and acidic residues" evidence="1">
    <location>
        <begin position="107"/>
        <end position="124"/>
    </location>
</feature>